<evidence type="ECO:0000256" key="10">
    <source>
        <dbReference type="ARBA" id="ARBA00022840"/>
    </source>
</evidence>
<dbReference type="SUPFAM" id="SSF55060">
    <property type="entry name" value="GHMP Kinase, C-terminal domain"/>
    <property type="match status" value="1"/>
</dbReference>
<evidence type="ECO:0000256" key="8">
    <source>
        <dbReference type="ARBA" id="ARBA00022741"/>
    </source>
</evidence>
<dbReference type="Pfam" id="PF00288">
    <property type="entry name" value="GHMP_kinases_N"/>
    <property type="match status" value="1"/>
</dbReference>
<dbReference type="InterPro" id="IPR036554">
    <property type="entry name" value="GHMP_kinase_C_sf"/>
</dbReference>
<keyword evidence="6" id="KW-0808">Transferase</keyword>
<comment type="caution">
    <text evidence="14">The sequence shown here is derived from an EMBL/GenBank/DDBJ whole genome shotgun (WGS) entry which is preliminary data.</text>
</comment>
<evidence type="ECO:0000256" key="4">
    <source>
        <dbReference type="ARBA" id="ARBA00017858"/>
    </source>
</evidence>
<evidence type="ECO:0000313" key="14">
    <source>
        <dbReference type="EMBL" id="KAK1428814.1"/>
    </source>
</evidence>
<evidence type="ECO:0000259" key="13">
    <source>
        <dbReference type="Pfam" id="PF08544"/>
    </source>
</evidence>
<dbReference type="InterPro" id="IPR006204">
    <property type="entry name" value="GHMP_kinase_N_dom"/>
</dbReference>
<keyword evidence="8" id="KW-0547">Nucleotide-binding</keyword>
<evidence type="ECO:0000256" key="6">
    <source>
        <dbReference type="ARBA" id="ARBA00022679"/>
    </source>
</evidence>
<dbReference type="InterPro" id="IPR000870">
    <property type="entry name" value="Homoserine_kinase"/>
</dbReference>
<dbReference type="HAMAP" id="MF_00384">
    <property type="entry name" value="Homoser_kinase"/>
    <property type="match status" value="1"/>
</dbReference>
<dbReference type="SUPFAM" id="SSF54211">
    <property type="entry name" value="Ribosomal protein S5 domain 2-like"/>
    <property type="match status" value="1"/>
</dbReference>
<evidence type="ECO:0000256" key="5">
    <source>
        <dbReference type="ARBA" id="ARBA00022605"/>
    </source>
</evidence>
<dbReference type="EC" id="2.7.1.39" evidence="3"/>
<protein>
    <recommendedName>
        <fullName evidence="4">Homoserine kinase</fullName>
        <ecNumber evidence="3">2.7.1.39</ecNumber>
    </recommendedName>
</protein>
<evidence type="ECO:0000259" key="12">
    <source>
        <dbReference type="Pfam" id="PF00288"/>
    </source>
</evidence>
<dbReference type="InterPro" id="IPR006203">
    <property type="entry name" value="GHMP_knse_ATP-bd_CS"/>
</dbReference>
<keyword evidence="15" id="KW-1185">Reference proteome</keyword>
<comment type="pathway">
    <text evidence="1">Amino-acid biosynthesis; L-threonine biosynthesis; L-threonine from L-aspartate: step 4/5.</text>
</comment>
<dbReference type="Gene3D" id="3.30.70.890">
    <property type="entry name" value="GHMP kinase, C-terminal domain"/>
    <property type="match status" value="1"/>
</dbReference>
<reference evidence="14" key="1">
    <citation type="journal article" date="2023" name="bioRxiv">
        <title>Improved chromosome-level genome assembly for marigold (Tagetes erecta).</title>
        <authorList>
            <person name="Jiang F."/>
            <person name="Yuan L."/>
            <person name="Wang S."/>
            <person name="Wang H."/>
            <person name="Xu D."/>
            <person name="Wang A."/>
            <person name="Fan W."/>
        </authorList>
    </citation>
    <scope>NUCLEOTIDE SEQUENCE</scope>
    <source>
        <strain evidence="14">WSJ</strain>
        <tissue evidence="14">Leaf</tissue>
    </source>
</reference>
<dbReference type="EMBL" id="JAUHHV010000004">
    <property type="protein sequence ID" value="KAK1428814.1"/>
    <property type="molecule type" value="Genomic_DNA"/>
</dbReference>
<dbReference type="NCBIfam" id="NF002288">
    <property type="entry name" value="PRK01212.1-4"/>
    <property type="match status" value="1"/>
</dbReference>
<dbReference type="GO" id="GO:0004413">
    <property type="term" value="F:homoserine kinase activity"/>
    <property type="evidence" value="ECO:0007669"/>
    <property type="project" value="UniProtKB-EC"/>
</dbReference>
<dbReference type="InterPro" id="IPR013750">
    <property type="entry name" value="GHMP_kinase_C_dom"/>
</dbReference>
<dbReference type="Gene3D" id="3.30.230.10">
    <property type="match status" value="1"/>
</dbReference>
<evidence type="ECO:0000256" key="2">
    <source>
        <dbReference type="ARBA" id="ARBA00007370"/>
    </source>
</evidence>
<gene>
    <name evidence="14" type="ORF">QVD17_17654</name>
</gene>
<keyword evidence="5" id="KW-0028">Amino-acid biosynthesis</keyword>
<dbReference type="Pfam" id="PF08544">
    <property type="entry name" value="GHMP_kinases_C"/>
    <property type="match status" value="1"/>
</dbReference>
<keyword evidence="10" id="KW-0067">ATP-binding</keyword>
<dbReference type="PROSITE" id="PS00627">
    <property type="entry name" value="GHMP_KINASES_ATP"/>
    <property type="match status" value="1"/>
</dbReference>
<proteinExistence type="inferred from homology"/>
<dbReference type="GO" id="GO:0005524">
    <property type="term" value="F:ATP binding"/>
    <property type="evidence" value="ECO:0007669"/>
    <property type="project" value="UniProtKB-KW"/>
</dbReference>
<dbReference type="Proteomes" id="UP001229421">
    <property type="component" value="Unassembled WGS sequence"/>
</dbReference>
<keyword evidence="7" id="KW-0791">Threonine biosynthesis</keyword>
<dbReference type="InterPro" id="IPR014721">
    <property type="entry name" value="Ribsml_uS5_D2-typ_fold_subgr"/>
</dbReference>
<dbReference type="PANTHER" id="PTHR20861">
    <property type="entry name" value="HOMOSERINE/4-DIPHOSPHOCYTIDYL-2-C-METHYL-D-ERYTHRITOL KINASE"/>
    <property type="match status" value="1"/>
</dbReference>
<dbReference type="NCBIfam" id="TIGR00191">
    <property type="entry name" value="thrB"/>
    <property type="match status" value="1"/>
</dbReference>
<organism evidence="14 15">
    <name type="scientific">Tagetes erecta</name>
    <name type="common">African marigold</name>
    <dbReference type="NCBI Taxonomy" id="13708"/>
    <lineage>
        <taxon>Eukaryota</taxon>
        <taxon>Viridiplantae</taxon>
        <taxon>Streptophyta</taxon>
        <taxon>Embryophyta</taxon>
        <taxon>Tracheophyta</taxon>
        <taxon>Spermatophyta</taxon>
        <taxon>Magnoliopsida</taxon>
        <taxon>eudicotyledons</taxon>
        <taxon>Gunneridae</taxon>
        <taxon>Pentapetalae</taxon>
        <taxon>asterids</taxon>
        <taxon>campanulids</taxon>
        <taxon>Asterales</taxon>
        <taxon>Asteraceae</taxon>
        <taxon>Asteroideae</taxon>
        <taxon>Heliantheae alliance</taxon>
        <taxon>Tageteae</taxon>
        <taxon>Tagetes</taxon>
    </lineage>
</organism>
<dbReference type="AlphaFoldDB" id="A0AAD8KUC2"/>
<dbReference type="PANTHER" id="PTHR20861:SF1">
    <property type="entry name" value="HOMOSERINE KINASE"/>
    <property type="match status" value="1"/>
</dbReference>
<feature type="domain" description="GHMP kinase N-terminal" evidence="12">
    <location>
        <begin position="139"/>
        <end position="215"/>
    </location>
</feature>
<evidence type="ECO:0000313" key="15">
    <source>
        <dbReference type="Proteomes" id="UP001229421"/>
    </source>
</evidence>
<sequence>MAKIWYHQPTTLFYTSQSPNPTTLSPKFNLPSSSSSFRCNLSLTSNSNSNSNSISISTHEPEPVYSSVKSFAPATVANLGPGFDFLGCAVDGIGDYVTLKIDPQVHPGQLSISQITGTSKLSKNPTWNCAGIAAISVMKMLNIRSIGLSLSLEKGLPLGSGLGSSAASAAAAAIAVNELFGGKLPASKLVLAGLESEAKVSGYHADNIAPAIMGGFVLVRSYDPLELIPLQFPSDKNLCFVLVNPEFEAPTKKMRAALPTEITMSDHIWNSSQGGALVAAVMQGDLLGLGKALSSDRIVEPKRSPLIPGMDAVKKAALDAGAFGCTISGAGPTAVAVIDDEDKGRLIGEKMVEAFMVYGNLKAVAMVNKLDRVGARLVTTTSR</sequence>
<accession>A0AAD8KUC2</accession>
<evidence type="ECO:0000256" key="3">
    <source>
        <dbReference type="ARBA" id="ARBA00012078"/>
    </source>
</evidence>
<dbReference type="PRINTS" id="PR00958">
    <property type="entry name" value="HOMSERKINASE"/>
</dbReference>
<evidence type="ECO:0000256" key="7">
    <source>
        <dbReference type="ARBA" id="ARBA00022697"/>
    </source>
</evidence>
<comment type="catalytic activity">
    <reaction evidence="11">
        <text>L-homoserine + ATP = O-phospho-L-homoserine + ADP + H(+)</text>
        <dbReference type="Rhea" id="RHEA:13985"/>
        <dbReference type="ChEBI" id="CHEBI:15378"/>
        <dbReference type="ChEBI" id="CHEBI:30616"/>
        <dbReference type="ChEBI" id="CHEBI:57476"/>
        <dbReference type="ChEBI" id="CHEBI:57590"/>
        <dbReference type="ChEBI" id="CHEBI:456216"/>
        <dbReference type="EC" id="2.7.1.39"/>
    </reaction>
    <physiologicalReaction direction="left-to-right" evidence="11">
        <dbReference type="Rhea" id="RHEA:13986"/>
    </physiologicalReaction>
</comment>
<dbReference type="InterPro" id="IPR020568">
    <property type="entry name" value="Ribosomal_Su5_D2-typ_SF"/>
</dbReference>
<evidence type="ECO:0000256" key="9">
    <source>
        <dbReference type="ARBA" id="ARBA00022777"/>
    </source>
</evidence>
<evidence type="ECO:0000256" key="1">
    <source>
        <dbReference type="ARBA" id="ARBA00005015"/>
    </source>
</evidence>
<keyword evidence="9" id="KW-0418">Kinase</keyword>
<comment type="similarity">
    <text evidence="2">Belongs to the GHMP kinase family. Homoserine kinase subfamily.</text>
</comment>
<name>A0AAD8KUC2_TARER</name>
<feature type="domain" description="GHMP kinase C-terminal" evidence="13">
    <location>
        <begin position="278"/>
        <end position="354"/>
    </location>
</feature>
<dbReference type="GO" id="GO:0009088">
    <property type="term" value="P:threonine biosynthetic process"/>
    <property type="evidence" value="ECO:0007669"/>
    <property type="project" value="UniProtKB-KW"/>
</dbReference>
<evidence type="ECO:0000256" key="11">
    <source>
        <dbReference type="ARBA" id="ARBA00049913"/>
    </source>
</evidence>